<dbReference type="Proteomes" id="UP000494256">
    <property type="component" value="Unassembled WGS sequence"/>
</dbReference>
<feature type="compositionally biased region" description="Basic and acidic residues" evidence="1">
    <location>
        <begin position="37"/>
        <end position="86"/>
    </location>
</feature>
<dbReference type="OrthoDB" id="7699626at2759"/>
<feature type="compositionally biased region" description="Acidic residues" evidence="1">
    <location>
        <begin position="87"/>
        <end position="116"/>
    </location>
</feature>
<evidence type="ECO:0000313" key="3">
    <source>
        <dbReference type="Proteomes" id="UP000494256"/>
    </source>
</evidence>
<dbReference type="EMBL" id="CADEBD010000620">
    <property type="protein sequence ID" value="CAB3258151.1"/>
    <property type="molecule type" value="Genomic_DNA"/>
</dbReference>
<dbReference type="AlphaFoldDB" id="A0A8S1BHU3"/>
<sequence>MVAYEGKRNNNNWIHFLFAEFLTLTDGSCEDYLALRRNEKENGETAEPKETTELKEMTEPEETTEPKETTEREDTTEPEDTPKSEETTEPDETTQPEEKTEPDETTQPEEKNEPEEDKDHVDSENNSTETTTDTDNTILHNQVATVTPEPAVKNENVDYENNNTEKTTSTEFTQPPGEEYAEDPGAYVLSSPLDWSFCGAYKYLQFARFAESASSMAHYGWLRGNDRYSHIINK</sequence>
<comment type="caution">
    <text evidence="2">The sequence shown here is derived from an EMBL/GenBank/DDBJ whole genome shotgun (WGS) entry which is preliminary data.</text>
</comment>
<reference evidence="2 3" key="1">
    <citation type="submission" date="2020-04" db="EMBL/GenBank/DDBJ databases">
        <authorList>
            <person name="Wallbank WR R."/>
            <person name="Pardo Diaz C."/>
            <person name="Kozak K."/>
            <person name="Martin S."/>
            <person name="Jiggins C."/>
            <person name="Moest M."/>
            <person name="Warren A I."/>
            <person name="Byers J.R.P. K."/>
            <person name="Montejo-Kovacevich G."/>
            <person name="Yen C E."/>
        </authorList>
    </citation>
    <scope>NUCLEOTIDE SEQUENCE [LARGE SCALE GENOMIC DNA]</scope>
</reference>
<accession>A0A8S1BHU3</accession>
<feature type="region of interest" description="Disordered" evidence="1">
    <location>
        <begin position="37"/>
        <end position="177"/>
    </location>
</feature>
<proteinExistence type="predicted"/>
<feature type="compositionally biased region" description="Low complexity" evidence="1">
    <location>
        <begin position="124"/>
        <end position="137"/>
    </location>
</feature>
<gene>
    <name evidence="2" type="ORF">APLA_LOCUS16129</name>
</gene>
<evidence type="ECO:0000313" key="2">
    <source>
        <dbReference type="EMBL" id="CAB3258151.1"/>
    </source>
</evidence>
<name>A0A8S1BHU3_ARCPL</name>
<protein>
    <submittedName>
        <fullName evidence="2">Uncharacterized protein</fullName>
    </submittedName>
</protein>
<organism evidence="2 3">
    <name type="scientific">Arctia plantaginis</name>
    <name type="common">Wood tiger moth</name>
    <name type="synonym">Phalaena plantaginis</name>
    <dbReference type="NCBI Taxonomy" id="874455"/>
    <lineage>
        <taxon>Eukaryota</taxon>
        <taxon>Metazoa</taxon>
        <taxon>Ecdysozoa</taxon>
        <taxon>Arthropoda</taxon>
        <taxon>Hexapoda</taxon>
        <taxon>Insecta</taxon>
        <taxon>Pterygota</taxon>
        <taxon>Neoptera</taxon>
        <taxon>Endopterygota</taxon>
        <taxon>Lepidoptera</taxon>
        <taxon>Glossata</taxon>
        <taxon>Ditrysia</taxon>
        <taxon>Noctuoidea</taxon>
        <taxon>Erebidae</taxon>
        <taxon>Arctiinae</taxon>
        <taxon>Arctia</taxon>
    </lineage>
</organism>
<evidence type="ECO:0000256" key="1">
    <source>
        <dbReference type="SAM" id="MobiDB-lite"/>
    </source>
</evidence>
<feature type="compositionally biased region" description="Low complexity" evidence="1">
    <location>
        <begin position="160"/>
        <end position="173"/>
    </location>
</feature>